<reference evidence="2 3" key="1">
    <citation type="submission" date="2019-09" db="EMBL/GenBank/DDBJ databases">
        <title>Whole-genome sequence of the purple sulfur bacterium Thiohalocapsa marina DSM 19078.</title>
        <authorList>
            <person name="Kyndt J.A."/>
            <person name="Meyer T.E."/>
        </authorList>
    </citation>
    <scope>NUCLEOTIDE SEQUENCE [LARGE SCALE GENOMIC DNA]</scope>
    <source>
        <strain evidence="2 3">DSM 19078</strain>
    </source>
</reference>
<dbReference type="Proteomes" id="UP000322981">
    <property type="component" value="Unassembled WGS sequence"/>
</dbReference>
<gene>
    <name evidence="2" type="ORF">F2Q65_12090</name>
</gene>
<keyword evidence="3" id="KW-1185">Reference proteome</keyword>
<dbReference type="GO" id="GO:0009117">
    <property type="term" value="P:nucleotide metabolic process"/>
    <property type="evidence" value="ECO:0007669"/>
    <property type="project" value="InterPro"/>
</dbReference>
<dbReference type="RefSeq" id="WP_150093672.1">
    <property type="nucleotide sequence ID" value="NZ_JBFUOH010000092.1"/>
</dbReference>
<dbReference type="AlphaFoldDB" id="A0A5M8FI26"/>
<dbReference type="EMBL" id="VWXX01000018">
    <property type="protein sequence ID" value="KAA6184573.1"/>
    <property type="molecule type" value="Genomic_DNA"/>
</dbReference>
<dbReference type="GO" id="GO:0008253">
    <property type="term" value="F:5'-nucleotidase activity"/>
    <property type="evidence" value="ECO:0007669"/>
    <property type="project" value="InterPro"/>
</dbReference>
<dbReference type="InterPro" id="IPR010394">
    <property type="entry name" value="5-nucleotidase"/>
</dbReference>
<proteinExistence type="predicted"/>
<dbReference type="OrthoDB" id="9778569at2"/>
<evidence type="ECO:0000256" key="1">
    <source>
        <dbReference type="SAM" id="MobiDB-lite"/>
    </source>
</evidence>
<dbReference type="GO" id="GO:0005737">
    <property type="term" value="C:cytoplasm"/>
    <property type="evidence" value="ECO:0007669"/>
    <property type="project" value="InterPro"/>
</dbReference>
<dbReference type="GO" id="GO:0000287">
    <property type="term" value="F:magnesium ion binding"/>
    <property type="evidence" value="ECO:0007669"/>
    <property type="project" value="InterPro"/>
</dbReference>
<dbReference type="PANTHER" id="PTHR31367:SF5">
    <property type="entry name" value="CYTOSOLIC 5'-NUCLEOTIDASE 1A"/>
    <property type="match status" value="1"/>
</dbReference>
<organism evidence="2 3">
    <name type="scientific">Thiohalocapsa marina</name>
    <dbReference type="NCBI Taxonomy" id="424902"/>
    <lineage>
        <taxon>Bacteria</taxon>
        <taxon>Pseudomonadati</taxon>
        <taxon>Pseudomonadota</taxon>
        <taxon>Gammaproteobacteria</taxon>
        <taxon>Chromatiales</taxon>
        <taxon>Chromatiaceae</taxon>
        <taxon>Thiohalocapsa</taxon>
    </lineage>
</organism>
<sequence length="325" mass="34592">MGAPAPIGGPTAAPDHAGADSSDAALGEIRLVIAISSRALFDLSESHHVFVEEGVDAYHAYQVEHENDVLEPGVAFRLTRKLLALNDQLGERGRVDVILLSRNSSDTGLRVFNSIRHHDLDITRAAFTGGSSPYRYVSAFGAHLFLSSDPSDVRQALAAGCAAAAILPTRPVLETAGAEPQLRIAFDGDAVLFSDEAERVYRRDGLDAFNATELAAAAVPLSDGPFKGFLLALQRIQALFPANASPLRTALITARGAPSHERVIRTLRAWNIRIDEALFLGGLSKGPFLKAFAADIFFDDQERHCQDASGLVATGHVPHGVANGG</sequence>
<feature type="compositionally biased region" description="Low complexity" evidence="1">
    <location>
        <begin position="1"/>
        <end position="14"/>
    </location>
</feature>
<dbReference type="GO" id="GO:0000166">
    <property type="term" value="F:nucleotide binding"/>
    <property type="evidence" value="ECO:0007669"/>
    <property type="project" value="InterPro"/>
</dbReference>
<protein>
    <submittedName>
        <fullName evidence="2">5'-nucleotidase</fullName>
    </submittedName>
</protein>
<accession>A0A5M8FI26</accession>
<name>A0A5M8FI26_9GAMM</name>
<dbReference type="Pfam" id="PF06189">
    <property type="entry name" value="5-nucleotidase"/>
    <property type="match status" value="1"/>
</dbReference>
<evidence type="ECO:0000313" key="2">
    <source>
        <dbReference type="EMBL" id="KAA6184573.1"/>
    </source>
</evidence>
<evidence type="ECO:0000313" key="3">
    <source>
        <dbReference type="Proteomes" id="UP000322981"/>
    </source>
</evidence>
<comment type="caution">
    <text evidence="2">The sequence shown here is derived from an EMBL/GenBank/DDBJ whole genome shotgun (WGS) entry which is preliminary data.</text>
</comment>
<dbReference type="PANTHER" id="PTHR31367">
    <property type="entry name" value="CYTOSOLIC 5'-NUCLEOTIDASE 1 FAMILY MEMBER"/>
    <property type="match status" value="1"/>
</dbReference>
<feature type="region of interest" description="Disordered" evidence="1">
    <location>
        <begin position="1"/>
        <end position="20"/>
    </location>
</feature>